<dbReference type="InterPro" id="IPR036412">
    <property type="entry name" value="HAD-like_sf"/>
</dbReference>
<comment type="cofactor">
    <cofactor evidence="1">
        <name>Mg(2+)</name>
        <dbReference type="ChEBI" id="CHEBI:18420"/>
    </cofactor>
</comment>
<evidence type="ECO:0000256" key="4">
    <source>
        <dbReference type="ARBA" id="ARBA00012640"/>
    </source>
</evidence>
<dbReference type="RefSeq" id="WP_398283325.1">
    <property type="nucleotide sequence ID" value="NZ_JBITLV010000006.1"/>
</dbReference>
<dbReference type="SUPFAM" id="SSF55021">
    <property type="entry name" value="ACT-like"/>
    <property type="match status" value="1"/>
</dbReference>
<sequence>MSQPNQPHQPDPNARTLLFTLTGADRPGVTTTIFEALSLPGVEVLDVEQVVVRGHLSLAVLVTVGGQEHKAVGRAQRAATSLNLQLDVVPGKGDNAPRRDNRLVVTILGNPVLPEAVAAITGRLAKDGANIDRVRRISRYPVTTLELDVSGGDPETLRRELSLEAAAHSVDVAVSPAGLARRGRRLVVMDVDSTLIRDEVIELLAAHAGRAQEVAAITERAMAGEIDFAESLHERVACLKGLPESVLDDVRAAVRLTPGARTLCRTLLRLGFTLGVVSGGFVEVVAPLAEELGIAHVAGNRLEVRDGVLTGRVLGPVVDRAGKAEALRRFAASESLSLSRTVAIGDGANDLDMLAAAGLGIAFNAKPLVRAQADTSVSVPYLDAVLYLLGIPRAEVEEADLADAVS</sequence>
<dbReference type="SUPFAM" id="SSF56784">
    <property type="entry name" value="HAD-like"/>
    <property type="match status" value="1"/>
</dbReference>
<dbReference type="PANTHER" id="PTHR43344:SF2">
    <property type="entry name" value="PHOSPHOSERINE PHOSPHATASE"/>
    <property type="match status" value="1"/>
</dbReference>
<evidence type="ECO:0000313" key="15">
    <source>
        <dbReference type="Proteomes" id="UP001612915"/>
    </source>
</evidence>
<keyword evidence="9" id="KW-0718">Serine biosynthesis</keyword>
<accession>A0ABW8ARN6</accession>
<dbReference type="Pfam" id="PF12710">
    <property type="entry name" value="HAD"/>
    <property type="match status" value="1"/>
</dbReference>
<evidence type="ECO:0000313" key="14">
    <source>
        <dbReference type="EMBL" id="MFI7589032.1"/>
    </source>
</evidence>
<evidence type="ECO:0000256" key="6">
    <source>
        <dbReference type="ARBA" id="ARBA00022723"/>
    </source>
</evidence>
<dbReference type="GO" id="GO:0016787">
    <property type="term" value="F:hydrolase activity"/>
    <property type="evidence" value="ECO:0007669"/>
    <property type="project" value="UniProtKB-KW"/>
</dbReference>
<evidence type="ECO:0000256" key="11">
    <source>
        <dbReference type="ARBA" id="ARBA00048138"/>
    </source>
</evidence>
<dbReference type="Pfam" id="PF21086">
    <property type="entry name" value="ACT_PSP_2"/>
    <property type="match status" value="1"/>
</dbReference>
<comment type="similarity">
    <text evidence="3">Belongs to the HAD-like hydrolase superfamily. SerB family.</text>
</comment>
<evidence type="ECO:0000256" key="7">
    <source>
        <dbReference type="ARBA" id="ARBA00022801"/>
    </source>
</evidence>
<dbReference type="InterPro" id="IPR049148">
    <property type="entry name" value="PSP_ACT"/>
</dbReference>
<dbReference type="PANTHER" id="PTHR43344">
    <property type="entry name" value="PHOSPHOSERINE PHOSPHATASE"/>
    <property type="match status" value="1"/>
</dbReference>
<dbReference type="Proteomes" id="UP001612915">
    <property type="component" value="Unassembled WGS sequence"/>
</dbReference>
<protein>
    <recommendedName>
        <fullName evidence="4">phosphoserine phosphatase</fullName>
        <ecNumber evidence="4">3.1.3.3</ecNumber>
    </recommendedName>
    <alternativeName>
        <fullName evidence="10">O-phosphoserine phosphohydrolase</fullName>
    </alternativeName>
</protein>
<dbReference type="NCBIfam" id="TIGR00338">
    <property type="entry name" value="serB"/>
    <property type="match status" value="1"/>
</dbReference>
<dbReference type="Gene3D" id="3.40.50.1000">
    <property type="entry name" value="HAD superfamily/HAD-like"/>
    <property type="match status" value="1"/>
</dbReference>
<dbReference type="SFLD" id="SFLDS00003">
    <property type="entry name" value="Haloacid_Dehalogenase"/>
    <property type="match status" value="1"/>
</dbReference>
<comment type="catalytic activity">
    <reaction evidence="12">
        <text>O-phospho-D-serine + H2O = D-serine + phosphate</text>
        <dbReference type="Rhea" id="RHEA:24873"/>
        <dbReference type="ChEBI" id="CHEBI:15377"/>
        <dbReference type="ChEBI" id="CHEBI:35247"/>
        <dbReference type="ChEBI" id="CHEBI:43474"/>
        <dbReference type="ChEBI" id="CHEBI:58680"/>
        <dbReference type="EC" id="3.1.3.3"/>
    </reaction>
</comment>
<evidence type="ECO:0000256" key="9">
    <source>
        <dbReference type="ARBA" id="ARBA00023299"/>
    </source>
</evidence>
<evidence type="ECO:0000256" key="2">
    <source>
        <dbReference type="ARBA" id="ARBA00005135"/>
    </source>
</evidence>
<keyword evidence="5" id="KW-0028">Amino-acid biosynthesis</keyword>
<comment type="pathway">
    <text evidence="2">Amino-acid biosynthesis; L-serine biosynthesis; L-serine from 3-phospho-D-glycerate: step 3/3.</text>
</comment>
<proteinExistence type="inferred from homology"/>
<dbReference type="SFLD" id="SFLDG01136">
    <property type="entry name" value="C1.6:_Phosphoserine_Phosphatas"/>
    <property type="match status" value="1"/>
</dbReference>
<dbReference type="InterPro" id="IPR045865">
    <property type="entry name" value="ACT-like_dom_sf"/>
</dbReference>
<dbReference type="NCBIfam" id="TIGR01488">
    <property type="entry name" value="HAD-SF-IB"/>
    <property type="match status" value="1"/>
</dbReference>
<keyword evidence="15" id="KW-1185">Reference proteome</keyword>
<gene>
    <name evidence="14" type="primary">serB</name>
    <name evidence="14" type="ORF">ACIB24_18365</name>
</gene>
<keyword evidence="8" id="KW-0460">Magnesium</keyword>
<dbReference type="SFLD" id="SFLDF00029">
    <property type="entry name" value="phosphoserine_phosphatase"/>
    <property type="match status" value="1"/>
</dbReference>
<feature type="domain" description="Phosphoserine phosphatase ACT" evidence="13">
    <location>
        <begin position="104"/>
        <end position="174"/>
    </location>
</feature>
<comment type="caution">
    <text evidence="14">The sequence shown here is derived from an EMBL/GenBank/DDBJ whole genome shotgun (WGS) entry which is preliminary data.</text>
</comment>
<evidence type="ECO:0000256" key="3">
    <source>
        <dbReference type="ARBA" id="ARBA00009184"/>
    </source>
</evidence>
<name>A0ABW8ARN6_9ACTN</name>
<dbReference type="InterPro" id="IPR004469">
    <property type="entry name" value="PSP"/>
</dbReference>
<dbReference type="Gene3D" id="3.30.70.260">
    <property type="match status" value="2"/>
</dbReference>
<dbReference type="EMBL" id="JBITLV010000006">
    <property type="protein sequence ID" value="MFI7589032.1"/>
    <property type="molecule type" value="Genomic_DNA"/>
</dbReference>
<keyword evidence="6" id="KW-0479">Metal-binding</keyword>
<dbReference type="EC" id="3.1.3.3" evidence="4"/>
<evidence type="ECO:0000256" key="10">
    <source>
        <dbReference type="ARBA" id="ARBA00031693"/>
    </source>
</evidence>
<keyword evidence="7 14" id="KW-0378">Hydrolase</keyword>
<evidence type="ECO:0000256" key="1">
    <source>
        <dbReference type="ARBA" id="ARBA00001946"/>
    </source>
</evidence>
<organism evidence="14 15">
    <name type="scientific">Spongisporangium articulatum</name>
    <dbReference type="NCBI Taxonomy" id="3362603"/>
    <lineage>
        <taxon>Bacteria</taxon>
        <taxon>Bacillati</taxon>
        <taxon>Actinomycetota</taxon>
        <taxon>Actinomycetes</taxon>
        <taxon>Kineosporiales</taxon>
        <taxon>Kineosporiaceae</taxon>
        <taxon>Spongisporangium</taxon>
    </lineage>
</organism>
<dbReference type="InterPro" id="IPR050582">
    <property type="entry name" value="HAD-like_SerB"/>
</dbReference>
<dbReference type="Pfam" id="PF13740">
    <property type="entry name" value="ACT_6"/>
    <property type="match status" value="1"/>
</dbReference>
<evidence type="ECO:0000256" key="12">
    <source>
        <dbReference type="ARBA" id="ARBA00048523"/>
    </source>
</evidence>
<dbReference type="SFLD" id="SFLDG01137">
    <property type="entry name" value="C1.6.1:_Phosphoserine_Phosphat"/>
    <property type="match status" value="1"/>
</dbReference>
<evidence type="ECO:0000256" key="8">
    <source>
        <dbReference type="ARBA" id="ARBA00022842"/>
    </source>
</evidence>
<evidence type="ECO:0000259" key="13">
    <source>
        <dbReference type="Pfam" id="PF21086"/>
    </source>
</evidence>
<dbReference type="CDD" id="cd07500">
    <property type="entry name" value="HAD_PSP"/>
    <property type="match status" value="1"/>
</dbReference>
<comment type="catalytic activity">
    <reaction evidence="11">
        <text>O-phospho-L-serine + H2O = L-serine + phosphate</text>
        <dbReference type="Rhea" id="RHEA:21208"/>
        <dbReference type="ChEBI" id="CHEBI:15377"/>
        <dbReference type="ChEBI" id="CHEBI:33384"/>
        <dbReference type="ChEBI" id="CHEBI:43474"/>
        <dbReference type="ChEBI" id="CHEBI:57524"/>
        <dbReference type="EC" id="3.1.3.3"/>
    </reaction>
</comment>
<evidence type="ECO:0000256" key="5">
    <source>
        <dbReference type="ARBA" id="ARBA00022605"/>
    </source>
</evidence>
<dbReference type="InterPro" id="IPR023214">
    <property type="entry name" value="HAD_sf"/>
</dbReference>
<reference evidence="14 15" key="1">
    <citation type="submission" date="2024-10" db="EMBL/GenBank/DDBJ databases">
        <title>The Natural Products Discovery Center: Release of the First 8490 Sequenced Strains for Exploring Actinobacteria Biosynthetic Diversity.</title>
        <authorList>
            <person name="Kalkreuter E."/>
            <person name="Kautsar S.A."/>
            <person name="Yang D."/>
            <person name="Bader C.D."/>
            <person name="Teijaro C.N."/>
            <person name="Fluegel L."/>
            <person name="Davis C.M."/>
            <person name="Simpson J.R."/>
            <person name="Lauterbach L."/>
            <person name="Steele A.D."/>
            <person name="Gui C."/>
            <person name="Meng S."/>
            <person name="Li G."/>
            <person name="Viehrig K."/>
            <person name="Ye F."/>
            <person name="Su P."/>
            <person name="Kiefer A.F."/>
            <person name="Nichols A."/>
            <person name="Cepeda A.J."/>
            <person name="Yan W."/>
            <person name="Fan B."/>
            <person name="Jiang Y."/>
            <person name="Adhikari A."/>
            <person name="Zheng C.-J."/>
            <person name="Schuster L."/>
            <person name="Cowan T.M."/>
            <person name="Smanski M.J."/>
            <person name="Chevrette M.G."/>
            <person name="De Carvalho L.P.S."/>
            <person name="Shen B."/>
        </authorList>
    </citation>
    <scope>NUCLEOTIDE SEQUENCE [LARGE SCALE GENOMIC DNA]</scope>
    <source>
        <strain evidence="14 15">NPDC049639</strain>
    </source>
</reference>